<evidence type="ECO:0000313" key="2">
    <source>
        <dbReference type="Proteomes" id="UP000828390"/>
    </source>
</evidence>
<organism evidence="1 2">
    <name type="scientific">Dreissena polymorpha</name>
    <name type="common">Zebra mussel</name>
    <name type="synonym">Mytilus polymorpha</name>
    <dbReference type="NCBI Taxonomy" id="45954"/>
    <lineage>
        <taxon>Eukaryota</taxon>
        <taxon>Metazoa</taxon>
        <taxon>Spiralia</taxon>
        <taxon>Lophotrochozoa</taxon>
        <taxon>Mollusca</taxon>
        <taxon>Bivalvia</taxon>
        <taxon>Autobranchia</taxon>
        <taxon>Heteroconchia</taxon>
        <taxon>Euheterodonta</taxon>
        <taxon>Imparidentia</taxon>
        <taxon>Neoheterodontei</taxon>
        <taxon>Myida</taxon>
        <taxon>Dreissenoidea</taxon>
        <taxon>Dreissenidae</taxon>
        <taxon>Dreissena</taxon>
    </lineage>
</organism>
<dbReference type="AlphaFoldDB" id="A0A9D4LVM7"/>
<name>A0A9D4LVM7_DREPO</name>
<dbReference type="Gene3D" id="3.80.10.10">
    <property type="entry name" value="Ribonuclease Inhibitor"/>
    <property type="match status" value="1"/>
</dbReference>
<evidence type="ECO:0000313" key="1">
    <source>
        <dbReference type="EMBL" id="KAH3864664.1"/>
    </source>
</evidence>
<gene>
    <name evidence="1" type="ORF">DPMN_027687</name>
</gene>
<sequence length="388" mass="43709">MEVLKTSTGLWEVLHTLNIKTLSLSLHWIQWTDLRTESLSKSLSSLTRQETLNMIVYASVYADISWSWKALHGLNIKSLRLSRIHTCKYLQAESLYQSLASLTQLETLSIELDPHSRGLWRGIHCLNIKSLSLKSEEWGGLHKELMFFSLSSLTQLETLCIEMECDNPGLREAVHGLNIKSLSGLWKRTGIDVKHTVSMAKTLASLIHLETLSIDVEHESPGLWEAFHGQNIKSLSLSGVRKSSGIDVKHAETFSQSLSSLTQLETLTLHVHTYIALQVPQSLKYLNIYSDTMLPSKVRELVDSLAIYTHSIGIKLEFGCASSINPQERIPVQEYIPFQQDLAARKNVAMKRFRIYELPDSAGYALSVRDIGDVDDAASDILEDDVYK</sequence>
<comment type="caution">
    <text evidence="1">The sequence shown here is derived from an EMBL/GenBank/DDBJ whole genome shotgun (WGS) entry which is preliminary data.</text>
</comment>
<proteinExistence type="predicted"/>
<protein>
    <submittedName>
        <fullName evidence="1">Uncharacterized protein</fullName>
    </submittedName>
</protein>
<reference evidence="1" key="1">
    <citation type="journal article" date="2019" name="bioRxiv">
        <title>The Genome of the Zebra Mussel, Dreissena polymorpha: A Resource for Invasive Species Research.</title>
        <authorList>
            <person name="McCartney M.A."/>
            <person name="Auch B."/>
            <person name="Kono T."/>
            <person name="Mallez S."/>
            <person name="Zhang Y."/>
            <person name="Obille A."/>
            <person name="Becker A."/>
            <person name="Abrahante J.E."/>
            <person name="Garbe J."/>
            <person name="Badalamenti J.P."/>
            <person name="Herman A."/>
            <person name="Mangelson H."/>
            <person name="Liachko I."/>
            <person name="Sullivan S."/>
            <person name="Sone E.D."/>
            <person name="Koren S."/>
            <person name="Silverstein K.A.T."/>
            <person name="Beckman K.B."/>
            <person name="Gohl D.M."/>
        </authorList>
    </citation>
    <scope>NUCLEOTIDE SEQUENCE</scope>
    <source>
        <strain evidence="1">Duluth1</strain>
        <tissue evidence="1">Whole animal</tissue>
    </source>
</reference>
<reference evidence="1" key="2">
    <citation type="submission" date="2020-11" db="EMBL/GenBank/DDBJ databases">
        <authorList>
            <person name="McCartney M.A."/>
            <person name="Auch B."/>
            <person name="Kono T."/>
            <person name="Mallez S."/>
            <person name="Becker A."/>
            <person name="Gohl D.M."/>
            <person name="Silverstein K.A.T."/>
            <person name="Koren S."/>
            <person name="Bechman K.B."/>
            <person name="Herman A."/>
            <person name="Abrahante J.E."/>
            <person name="Garbe J."/>
        </authorList>
    </citation>
    <scope>NUCLEOTIDE SEQUENCE</scope>
    <source>
        <strain evidence="1">Duluth1</strain>
        <tissue evidence="1">Whole animal</tissue>
    </source>
</reference>
<dbReference type="EMBL" id="JAIWYP010000002">
    <property type="protein sequence ID" value="KAH3864664.1"/>
    <property type="molecule type" value="Genomic_DNA"/>
</dbReference>
<dbReference type="SUPFAM" id="SSF52047">
    <property type="entry name" value="RNI-like"/>
    <property type="match status" value="1"/>
</dbReference>
<dbReference type="Proteomes" id="UP000828390">
    <property type="component" value="Unassembled WGS sequence"/>
</dbReference>
<accession>A0A9D4LVM7</accession>
<keyword evidence="2" id="KW-1185">Reference proteome</keyword>
<dbReference type="InterPro" id="IPR032675">
    <property type="entry name" value="LRR_dom_sf"/>
</dbReference>